<evidence type="ECO:0000313" key="5">
    <source>
        <dbReference type="EMBL" id="MCD1654273.1"/>
    </source>
</evidence>
<protein>
    <submittedName>
        <fullName evidence="5">Carbohydrate kinase</fullName>
    </submittedName>
</protein>
<evidence type="ECO:0000256" key="2">
    <source>
        <dbReference type="ARBA" id="ARBA00022679"/>
    </source>
</evidence>
<dbReference type="EMBL" id="JAINWA010000001">
    <property type="protein sequence ID" value="MCD1654273.1"/>
    <property type="molecule type" value="Genomic_DNA"/>
</dbReference>
<dbReference type="InterPro" id="IPR002173">
    <property type="entry name" value="Carboh/pur_kinase_PfkB_CS"/>
</dbReference>
<dbReference type="InterPro" id="IPR050306">
    <property type="entry name" value="PfkB_Carbo_kinase"/>
</dbReference>
<evidence type="ECO:0000259" key="4">
    <source>
        <dbReference type="Pfam" id="PF00294"/>
    </source>
</evidence>
<dbReference type="RefSeq" id="WP_230754342.1">
    <property type="nucleotide sequence ID" value="NZ_JAINWA010000001.1"/>
</dbReference>
<dbReference type="SUPFAM" id="SSF53613">
    <property type="entry name" value="Ribokinase-like"/>
    <property type="match status" value="1"/>
</dbReference>
<gene>
    <name evidence="5" type="ORF">K7J14_06095</name>
</gene>
<keyword evidence="3 5" id="KW-0418">Kinase</keyword>
<dbReference type="PANTHER" id="PTHR43085">
    <property type="entry name" value="HEXOKINASE FAMILY MEMBER"/>
    <property type="match status" value="1"/>
</dbReference>
<evidence type="ECO:0000256" key="3">
    <source>
        <dbReference type="ARBA" id="ARBA00022777"/>
    </source>
</evidence>
<dbReference type="InterPro" id="IPR029056">
    <property type="entry name" value="Ribokinase-like"/>
</dbReference>
<sequence length="299" mass="31576">MKSLAFGEILWDVFADHQTLGGAPLNVAGHLARLGADSCIVSAVGADRRGDEALSLVRALGVGADYVSALPGLPTGTATIFLDKGIPSYEFNDPCAWDAIDLSEEQLKAIQSAEWDVVCFGTLAQRSPASRACLRRILESVSAKTVFFDVNLRKNYYSREILEDGLKFADILKVNDEEVAILAALLDIPLSADTEESFADAMIGRYGLRIVLVTLGKAGALARHAGETARSVPAKVAVVDTVGAGDSFSAGFLAALGRGCPVSRALSFGAELADFVVTRKGAIPEYDEALLQKIAELGA</sequence>
<reference evidence="5" key="1">
    <citation type="submission" date="2021-08" db="EMBL/GenBank/DDBJ databases">
        <title>Comparative analyses of Brucepasteria parasyntrophica and Teretinema zuelzerae.</title>
        <authorList>
            <person name="Song Y."/>
            <person name="Brune A."/>
        </authorList>
    </citation>
    <scope>NUCLEOTIDE SEQUENCE</scope>
    <source>
        <strain evidence="5">DSM 1903</strain>
    </source>
</reference>
<evidence type="ECO:0000256" key="1">
    <source>
        <dbReference type="ARBA" id="ARBA00010688"/>
    </source>
</evidence>
<dbReference type="PROSITE" id="PS00584">
    <property type="entry name" value="PFKB_KINASES_2"/>
    <property type="match status" value="1"/>
</dbReference>
<keyword evidence="6" id="KW-1185">Reference proteome</keyword>
<keyword evidence="2" id="KW-0808">Transferase</keyword>
<dbReference type="CDD" id="cd01167">
    <property type="entry name" value="bac_FRK"/>
    <property type="match status" value="1"/>
</dbReference>
<evidence type="ECO:0000313" key="6">
    <source>
        <dbReference type="Proteomes" id="UP001198163"/>
    </source>
</evidence>
<dbReference type="PROSITE" id="PS00583">
    <property type="entry name" value="PFKB_KINASES_1"/>
    <property type="match status" value="1"/>
</dbReference>
<organism evidence="5 6">
    <name type="scientific">Teretinema zuelzerae</name>
    <dbReference type="NCBI Taxonomy" id="156"/>
    <lineage>
        <taxon>Bacteria</taxon>
        <taxon>Pseudomonadati</taxon>
        <taxon>Spirochaetota</taxon>
        <taxon>Spirochaetia</taxon>
        <taxon>Spirochaetales</taxon>
        <taxon>Treponemataceae</taxon>
        <taxon>Teretinema</taxon>
    </lineage>
</organism>
<dbReference type="Gene3D" id="3.40.1190.20">
    <property type="match status" value="1"/>
</dbReference>
<comment type="caution">
    <text evidence="5">The sequence shown here is derived from an EMBL/GenBank/DDBJ whole genome shotgun (WGS) entry which is preliminary data.</text>
</comment>
<comment type="similarity">
    <text evidence="1">Belongs to the carbohydrate kinase PfkB family.</text>
</comment>
<name>A0AAE3EI81_9SPIR</name>
<dbReference type="InterPro" id="IPR011611">
    <property type="entry name" value="PfkB_dom"/>
</dbReference>
<dbReference type="Proteomes" id="UP001198163">
    <property type="component" value="Unassembled WGS sequence"/>
</dbReference>
<dbReference type="PANTHER" id="PTHR43085:SF57">
    <property type="entry name" value="CARBOHYDRATE KINASE PFKB DOMAIN-CONTAINING PROTEIN"/>
    <property type="match status" value="1"/>
</dbReference>
<feature type="domain" description="Carbohydrate kinase PfkB" evidence="4">
    <location>
        <begin position="12"/>
        <end position="284"/>
    </location>
</feature>
<accession>A0AAE3EI81</accession>
<dbReference type="Pfam" id="PF00294">
    <property type="entry name" value="PfkB"/>
    <property type="match status" value="1"/>
</dbReference>
<dbReference type="AlphaFoldDB" id="A0AAE3EI81"/>
<proteinExistence type="inferred from homology"/>
<dbReference type="GO" id="GO:0016301">
    <property type="term" value="F:kinase activity"/>
    <property type="evidence" value="ECO:0007669"/>
    <property type="project" value="UniProtKB-KW"/>
</dbReference>